<dbReference type="AlphaFoldDB" id="A0A1M6N3Y3"/>
<keyword evidence="4" id="KW-0535">Nitrogen fixation</keyword>
<evidence type="ECO:0000256" key="1">
    <source>
        <dbReference type="ARBA" id="ARBA00022723"/>
    </source>
</evidence>
<dbReference type="SUPFAM" id="SSF54862">
    <property type="entry name" value="4Fe-4S ferredoxins"/>
    <property type="match status" value="1"/>
</dbReference>
<evidence type="ECO:0000313" key="7">
    <source>
        <dbReference type="EMBL" id="SHJ90409.1"/>
    </source>
</evidence>
<dbReference type="InterPro" id="IPR017900">
    <property type="entry name" value="4Fe4S_Fe_S_CS"/>
</dbReference>
<organism evidence="7 8">
    <name type="scientific">Malonomonas rubra DSM 5091</name>
    <dbReference type="NCBI Taxonomy" id="1122189"/>
    <lineage>
        <taxon>Bacteria</taxon>
        <taxon>Pseudomonadati</taxon>
        <taxon>Thermodesulfobacteriota</taxon>
        <taxon>Desulfuromonadia</taxon>
        <taxon>Desulfuromonadales</taxon>
        <taxon>Geopsychrobacteraceae</taxon>
        <taxon>Malonomonas</taxon>
    </lineage>
</organism>
<dbReference type="STRING" id="1122189.SAMN02745165_03502"/>
<evidence type="ECO:0000256" key="4">
    <source>
        <dbReference type="ARBA" id="ARBA00023231"/>
    </source>
</evidence>
<dbReference type="RefSeq" id="WP_072910023.1">
    <property type="nucleotide sequence ID" value="NZ_FQZT01000024.1"/>
</dbReference>
<keyword evidence="1" id="KW-0479">Metal-binding</keyword>
<keyword evidence="8" id="KW-1185">Reference proteome</keyword>
<feature type="domain" description="4Fe-4S ferredoxin-type" evidence="6">
    <location>
        <begin position="57"/>
        <end position="87"/>
    </location>
</feature>
<dbReference type="Pfam" id="PF12838">
    <property type="entry name" value="Fer4_7"/>
    <property type="match status" value="1"/>
</dbReference>
<feature type="domain" description="4Fe-4S ferredoxin-type" evidence="6">
    <location>
        <begin position="18"/>
        <end position="47"/>
    </location>
</feature>
<dbReference type="GO" id="GO:0051536">
    <property type="term" value="F:iron-sulfur cluster binding"/>
    <property type="evidence" value="ECO:0007669"/>
    <property type="project" value="UniProtKB-KW"/>
</dbReference>
<dbReference type="GO" id="GO:0046872">
    <property type="term" value="F:metal ion binding"/>
    <property type="evidence" value="ECO:0007669"/>
    <property type="project" value="UniProtKB-KW"/>
</dbReference>
<dbReference type="EMBL" id="FQZT01000024">
    <property type="protein sequence ID" value="SHJ90409.1"/>
    <property type="molecule type" value="Genomic_DNA"/>
</dbReference>
<evidence type="ECO:0000313" key="8">
    <source>
        <dbReference type="Proteomes" id="UP000184171"/>
    </source>
</evidence>
<accession>A0A1M6N3Y3</accession>
<name>A0A1M6N3Y3_MALRU</name>
<dbReference type="NCBIfam" id="TIGR02936">
    <property type="entry name" value="fdxN_nitrog"/>
    <property type="match status" value="1"/>
</dbReference>
<dbReference type="InterPro" id="IPR017896">
    <property type="entry name" value="4Fe4S_Fe-S-bd"/>
</dbReference>
<evidence type="ECO:0000259" key="6">
    <source>
        <dbReference type="PROSITE" id="PS51379"/>
    </source>
</evidence>
<proteinExistence type="predicted"/>
<evidence type="ECO:0000256" key="3">
    <source>
        <dbReference type="ARBA" id="ARBA00023014"/>
    </source>
</evidence>
<dbReference type="InterPro" id="IPR014283">
    <property type="entry name" value="FdIII_4_nif"/>
</dbReference>
<dbReference type="Gene3D" id="3.30.70.20">
    <property type="match status" value="1"/>
</dbReference>
<keyword evidence="2" id="KW-0408">Iron</keyword>
<keyword evidence="3" id="KW-0411">Iron-sulfur</keyword>
<evidence type="ECO:0000256" key="5">
    <source>
        <dbReference type="ARBA" id="ARBA00030616"/>
    </source>
</evidence>
<dbReference type="Proteomes" id="UP000184171">
    <property type="component" value="Unassembled WGS sequence"/>
</dbReference>
<reference evidence="7 8" key="1">
    <citation type="submission" date="2016-11" db="EMBL/GenBank/DDBJ databases">
        <authorList>
            <person name="Jaros S."/>
            <person name="Januszkiewicz K."/>
            <person name="Wedrychowicz H."/>
        </authorList>
    </citation>
    <scope>NUCLEOTIDE SEQUENCE [LARGE SCALE GENOMIC DNA]</scope>
    <source>
        <strain evidence="7 8">DSM 5091</strain>
    </source>
</reference>
<protein>
    <recommendedName>
        <fullName evidence="5">Ferredoxin III</fullName>
    </recommendedName>
</protein>
<gene>
    <name evidence="7" type="ORF">SAMN02745165_03502</name>
</gene>
<evidence type="ECO:0000256" key="2">
    <source>
        <dbReference type="ARBA" id="ARBA00023004"/>
    </source>
</evidence>
<dbReference type="PROSITE" id="PS00198">
    <property type="entry name" value="4FE4S_FER_1"/>
    <property type="match status" value="1"/>
</dbReference>
<dbReference type="OrthoDB" id="9807879at2"/>
<dbReference type="PROSITE" id="PS51379">
    <property type="entry name" value="4FE4S_FER_2"/>
    <property type="match status" value="2"/>
</dbReference>
<sequence>MALITGLTKGGASWTPTFVESVDHEKCIGCGRCFKSCSRKVLGPVEIEDEETDTINMKMDIVNGDACIGCAGCGVACPKKCFTFATMEA</sequence>